<dbReference type="Gramene" id="Bra021175.1">
    <property type="protein sequence ID" value="Bra021175.1-P"/>
    <property type="gene ID" value="Bra021175"/>
</dbReference>
<evidence type="ECO:0000256" key="1">
    <source>
        <dbReference type="ARBA" id="ARBA00006568"/>
    </source>
</evidence>
<dbReference type="Proteomes" id="UP000011750">
    <property type="component" value="Chromosome A01"/>
</dbReference>
<dbReference type="PANTHER" id="PTHR47435">
    <property type="entry name" value="KELCH REPEAT PROTEIN (AFU_ORTHOLOGUE AFUA_5G12780)"/>
    <property type="match status" value="1"/>
</dbReference>
<evidence type="ECO:0000259" key="5">
    <source>
        <dbReference type="PROSITE" id="PS51752"/>
    </source>
</evidence>
<keyword evidence="7" id="KW-1185">Reference proteome</keyword>
<dbReference type="FunFam" id="2.100.10.30:FF:000001">
    <property type="entry name" value="Jacalin-related lectin 33"/>
    <property type="match status" value="1"/>
</dbReference>
<evidence type="ECO:0000313" key="7">
    <source>
        <dbReference type="Proteomes" id="UP000011750"/>
    </source>
</evidence>
<feature type="domain" description="Jacalin-type lectin" evidence="5">
    <location>
        <begin position="2"/>
        <end position="140"/>
    </location>
</feature>
<dbReference type="STRING" id="51351.M4DXC9"/>
<reference evidence="6 7" key="1">
    <citation type="journal article" date="2011" name="Nat. Genet.">
        <title>The genome of the mesopolyploid crop species Brassica rapa.</title>
        <authorList>
            <consortium name="Brassica rapa Genome Sequencing Project Consortium"/>
            <person name="Wang X."/>
            <person name="Wang H."/>
            <person name="Wang J."/>
            <person name="Sun R."/>
            <person name="Wu J."/>
            <person name="Liu S."/>
            <person name="Bai Y."/>
            <person name="Mun J.H."/>
            <person name="Bancroft I."/>
            <person name="Cheng F."/>
            <person name="Huang S."/>
            <person name="Li X."/>
            <person name="Hua W."/>
            <person name="Wang J."/>
            <person name="Wang X."/>
            <person name="Freeling M."/>
            <person name="Pires J.C."/>
            <person name="Paterson A.H."/>
            <person name="Chalhoub B."/>
            <person name="Wang B."/>
            <person name="Hayward A."/>
            <person name="Sharpe A.G."/>
            <person name="Park B.S."/>
            <person name="Weisshaar B."/>
            <person name="Liu B."/>
            <person name="Li B."/>
            <person name="Liu B."/>
            <person name="Tong C."/>
            <person name="Song C."/>
            <person name="Duran C."/>
            <person name="Peng C."/>
            <person name="Geng C."/>
            <person name="Koh C."/>
            <person name="Lin C."/>
            <person name="Edwards D."/>
            <person name="Mu D."/>
            <person name="Shen D."/>
            <person name="Soumpourou E."/>
            <person name="Li F."/>
            <person name="Fraser F."/>
            <person name="Conant G."/>
            <person name="Lassalle G."/>
            <person name="King G.J."/>
            <person name="Bonnema G."/>
            <person name="Tang H."/>
            <person name="Wang H."/>
            <person name="Belcram H."/>
            <person name="Zhou H."/>
            <person name="Hirakawa H."/>
            <person name="Abe H."/>
            <person name="Guo H."/>
            <person name="Wang H."/>
            <person name="Jin H."/>
            <person name="Parkin I.A."/>
            <person name="Batley J."/>
            <person name="Kim J.S."/>
            <person name="Just J."/>
            <person name="Li J."/>
            <person name="Xu J."/>
            <person name="Deng J."/>
            <person name="Kim J.A."/>
            <person name="Li J."/>
            <person name="Yu J."/>
            <person name="Meng J."/>
            <person name="Wang J."/>
            <person name="Min J."/>
            <person name="Poulain J."/>
            <person name="Wang J."/>
            <person name="Hatakeyama K."/>
            <person name="Wu K."/>
            <person name="Wang L."/>
            <person name="Fang L."/>
            <person name="Trick M."/>
            <person name="Links M.G."/>
            <person name="Zhao M."/>
            <person name="Jin M."/>
            <person name="Ramchiary N."/>
            <person name="Drou N."/>
            <person name="Berkman P.J."/>
            <person name="Cai Q."/>
            <person name="Huang Q."/>
            <person name="Li R."/>
            <person name="Tabata S."/>
            <person name="Cheng S."/>
            <person name="Zhang S."/>
            <person name="Zhang S."/>
            <person name="Huang S."/>
            <person name="Sato S."/>
            <person name="Sun S."/>
            <person name="Kwon S.J."/>
            <person name="Choi S.R."/>
            <person name="Lee T.H."/>
            <person name="Fan W."/>
            <person name="Zhao X."/>
            <person name="Tan X."/>
            <person name="Xu X."/>
            <person name="Wang Y."/>
            <person name="Qiu Y."/>
            <person name="Yin Y."/>
            <person name="Li Y."/>
            <person name="Du Y."/>
            <person name="Liao Y."/>
            <person name="Lim Y."/>
            <person name="Narusaka Y."/>
            <person name="Wang Y."/>
            <person name="Wang Z."/>
            <person name="Li Z."/>
            <person name="Wang Z."/>
            <person name="Xiong Z."/>
            <person name="Zhang Z."/>
        </authorList>
    </citation>
    <scope>NUCLEOTIDE SEQUENCE [LARGE SCALE GENOMIC DNA]</scope>
    <source>
        <strain evidence="6 7">cv. Chiifu-401-42</strain>
    </source>
</reference>
<dbReference type="AlphaFoldDB" id="M4DXC9"/>
<dbReference type="SMART" id="SM00915">
    <property type="entry name" value="Jacalin"/>
    <property type="match status" value="1"/>
</dbReference>
<organism evidence="6 7">
    <name type="scientific">Brassica campestris</name>
    <name type="common">Field mustard</name>
    <dbReference type="NCBI Taxonomy" id="3711"/>
    <lineage>
        <taxon>Eukaryota</taxon>
        <taxon>Viridiplantae</taxon>
        <taxon>Streptophyta</taxon>
        <taxon>Embryophyta</taxon>
        <taxon>Tracheophyta</taxon>
        <taxon>Spermatophyta</taxon>
        <taxon>Magnoliopsida</taxon>
        <taxon>eudicotyledons</taxon>
        <taxon>Gunneridae</taxon>
        <taxon>Pentapetalae</taxon>
        <taxon>rosids</taxon>
        <taxon>malvids</taxon>
        <taxon>Brassicales</taxon>
        <taxon>Brassicaceae</taxon>
        <taxon>Brassiceae</taxon>
        <taxon>Brassica</taxon>
    </lineage>
</organism>
<dbReference type="InterPro" id="IPR001229">
    <property type="entry name" value="Jacalin-like_lectin_dom"/>
</dbReference>
<reference evidence="6" key="3">
    <citation type="submission" date="2023-03" db="UniProtKB">
        <authorList>
            <consortium name="EnsemblPlants"/>
        </authorList>
    </citation>
    <scope>IDENTIFICATION</scope>
    <source>
        <strain evidence="6">cv. Chiifu-401-42</strain>
    </source>
</reference>
<evidence type="ECO:0000256" key="3">
    <source>
        <dbReference type="ARBA" id="ARBA00022734"/>
    </source>
</evidence>
<dbReference type="EnsemblPlants" id="Bra021175.1">
    <property type="protein sequence ID" value="Bra021175.1-P"/>
    <property type="gene ID" value="Bra021175"/>
</dbReference>
<protein>
    <recommendedName>
        <fullName evidence="5">Jacalin-type lectin domain-containing protein</fullName>
    </recommendedName>
</protein>
<comment type="similarity">
    <text evidence="1">Belongs to the jacalin lectin family.</text>
</comment>
<dbReference type="SUPFAM" id="SSF50965">
    <property type="entry name" value="Galactose oxidase, central domain"/>
    <property type="match status" value="1"/>
</dbReference>
<name>M4DXC9_BRACM</name>
<accession>M4DXC9</accession>
<dbReference type="InterPro" id="IPR036404">
    <property type="entry name" value="Jacalin-like_lectin_dom_sf"/>
</dbReference>
<keyword evidence="2" id="KW-0880">Kelch repeat</keyword>
<evidence type="ECO:0000256" key="4">
    <source>
        <dbReference type="ARBA" id="ARBA00022737"/>
    </source>
</evidence>
<dbReference type="PROSITE" id="PS51752">
    <property type="entry name" value="JACALIN_LECTIN"/>
    <property type="match status" value="1"/>
</dbReference>
<dbReference type="InterPro" id="IPR011043">
    <property type="entry name" value="Gal_Oxase/kelch_b-propeller"/>
</dbReference>
<dbReference type="Gene3D" id="2.100.10.30">
    <property type="entry name" value="Jacalin-like lectin domain"/>
    <property type="match status" value="1"/>
</dbReference>
<keyword evidence="3" id="KW-0430">Lectin</keyword>
<reference evidence="6 7" key="2">
    <citation type="journal article" date="2018" name="Hortic Res">
        <title>Improved Brassica rapa reference genome by single-molecule sequencing and chromosome conformation capture technologies.</title>
        <authorList>
            <person name="Zhang L."/>
            <person name="Cai X."/>
            <person name="Wu J."/>
            <person name="Liu M."/>
            <person name="Grob S."/>
            <person name="Cheng F."/>
            <person name="Liang J."/>
            <person name="Cai C."/>
            <person name="Liu Z."/>
            <person name="Liu B."/>
            <person name="Wang F."/>
            <person name="Li S."/>
            <person name="Liu F."/>
            <person name="Li X."/>
            <person name="Cheng L."/>
            <person name="Yang W."/>
            <person name="Li M.H."/>
            <person name="Grossniklaus U."/>
            <person name="Zheng H."/>
            <person name="Wang X."/>
        </authorList>
    </citation>
    <scope>NUCLEOTIDE SEQUENCE [LARGE SCALE GENOMIC DNA]</scope>
    <source>
        <strain evidence="6 7">cv. Chiifu-401-42</strain>
    </source>
</reference>
<dbReference type="InParanoid" id="M4DXC9"/>
<dbReference type="Pfam" id="PF01419">
    <property type="entry name" value="Jacalin"/>
    <property type="match status" value="1"/>
</dbReference>
<sequence length="259" mass="28183">MAQKLEAKGGKKGGVWDDGVHDGIRKIYVGQGQDCIAFVKFEYVDGSEVVVGNEHGKKTLLGTEEFEVDADDYLIYVEAFRDKATEETIVDLKFETYKGKTNKHIETSPGVKFVLHGGKIIGFHGRSSDVLHSLGAYVTFPSTPKLQGKWIKKPSARSVFASAVVGKHIVIFGGEVAMDPQAHVGPGQLIGGTFALDTETLKWERLDKLGEDEETPDIRGWSASTSGTIDGKKGLVMHGGKAQTNGRFDDLFFYGIESA</sequence>
<dbReference type="CDD" id="cd09612">
    <property type="entry name" value="Jacalin"/>
    <property type="match status" value="1"/>
</dbReference>
<dbReference type="SUPFAM" id="SSF51101">
    <property type="entry name" value="Mannose-binding lectins"/>
    <property type="match status" value="1"/>
</dbReference>
<dbReference type="HOGENOM" id="CLU_1055037_0_0_1"/>
<dbReference type="InterPro" id="IPR033734">
    <property type="entry name" value="Jacalin-like_lectin_dom_plant"/>
</dbReference>
<dbReference type="GO" id="GO:0030246">
    <property type="term" value="F:carbohydrate binding"/>
    <property type="evidence" value="ECO:0007669"/>
    <property type="project" value="UniProtKB-KW"/>
</dbReference>
<dbReference type="PANTHER" id="PTHR47435:SF5">
    <property type="entry name" value="NITRILE-SPECIFIER PROTEIN 1-RELATED"/>
    <property type="match status" value="1"/>
</dbReference>
<evidence type="ECO:0000313" key="6">
    <source>
        <dbReference type="EnsemblPlants" id="Bra021175.1-P"/>
    </source>
</evidence>
<evidence type="ECO:0000256" key="2">
    <source>
        <dbReference type="ARBA" id="ARBA00022441"/>
    </source>
</evidence>
<keyword evidence="4" id="KW-0677">Repeat</keyword>
<proteinExistence type="inferred from homology"/>